<dbReference type="EMBL" id="BARW01042942">
    <property type="protein sequence ID" value="GAJ16977.1"/>
    <property type="molecule type" value="Genomic_DNA"/>
</dbReference>
<feature type="non-terminal residue" evidence="1">
    <location>
        <position position="1"/>
    </location>
</feature>
<protein>
    <submittedName>
        <fullName evidence="1">Uncharacterized protein</fullName>
    </submittedName>
</protein>
<proteinExistence type="predicted"/>
<accession>X1VFY2</accession>
<reference evidence="1" key="1">
    <citation type="journal article" date="2014" name="Front. Microbiol.">
        <title>High frequency of phylogenetically diverse reductive dehalogenase-homologous genes in deep subseafloor sedimentary metagenomes.</title>
        <authorList>
            <person name="Kawai M."/>
            <person name="Futagami T."/>
            <person name="Toyoda A."/>
            <person name="Takaki Y."/>
            <person name="Nishi S."/>
            <person name="Hori S."/>
            <person name="Arai W."/>
            <person name="Tsubouchi T."/>
            <person name="Morono Y."/>
            <person name="Uchiyama I."/>
            <person name="Ito T."/>
            <person name="Fujiyama A."/>
            <person name="Inagaki F."/>
            <person name="Takami H."/>
        </authorList>
    </citation>
    <scope>NUCLEOTIDE SEQUENCE</scope>
    <source>
        <strain evidence="1">Expedition CK06-06</strain>
    </source>
</reference>
<gene>
    <name evidence="1" type="ORF">S12H4_63281</name>
</gene>
<feature type="non-terminal residue" evidence="1">
    <location>
        <position position="48"/>
    </location>
</feature>
<organism evidence="1">
    <name type="scientific">marine sediment metagenome</name>
    <dbReference type="NCBI Taxonomy" id="412755"/>
    <lineage>
        <taxon>unclassified sequences</taxon>
        <taxon>metagenomes</taxon>
        <taxon>ecological metagenomes</taxon>
    </lineage>
</organism>
<dbReference type="AlphaFoldDB" id="X1VFY2"/>
<evidence type="ECO:0000313" key="1">
    <source>
        <dbReference type="EMBL" id="GAJ16977.1"/>
    </source>
</evidence>
<comment type="caution">
    <text evidence="1">The sequence shown here is derived from an EMBL/GenBank/DDBJ whole genome shotgun (WGS) entry which is preliminary data.</text>
</comment>
<name>X1VFY2_9ZZZZ</name>
<sequence>NFIYIDNWLKLHYFGLSSESVGVISLLLDKENILKFGEQKHFEPDSEN</sequence>